<dbReference type="SUPFAM" id="SSF53335">
    <property type="entry name" value="S-adenosyl-L-methionine-dependent methyltransferases"/>
    <property type="match status" value="1"/>
</dbReference>
<evidence type="ECO:0000256" key="2">
    <source>
        <dbReference type="SAM" id="MobiDB-lite"/>
    </source>
</evidence>
<name>A0A0F4YFR0_RASE3</name>
<protein>
    <submittedName>
        <fullName evidence="3">MFS maltose permease</fullName>
    </submittedName>
</protein>
<sequence length="877" mass="97429">MASASSSSQSLANPAQIGFAKASSYDKYRPAYTDEEADKLLTALQLTGRQGAKVLDLAAGTGKFTEVLAARPEGFGTVAVEPHDDMRAELEKKALRGVQVLKGWASSIPLDSQSVNAVVVAQIVDTVVDTEIVISMLGLMLVLQAFHWFANLDALKEIHRVLKPGGRLGLIWHIEDYNAPLSWQPTTKWESQIKDIVFDFDDNHPRFRHDVWRTIFNEEDQHLFAKPLNECQLPFTIFLPKITLWDRFRTLSQIAILEGTELQNVRDRFDAALRGDDVEVNEAGEDLQTPDNFNSIGEPPAICDKHRHPHNASSSKQCPANTGPHQASTTAPRSQESSVRAPTVHQQIPTSPDHSFAESSSAALPFPAGWQSPSSTVVDPSPTALCQTNFHRAARLLQTPHHARLESRAYRLSDPLYEEIEHKWPTPPEWSWKTRWCLRSAEALQHPEEIGKLMTSWPKVAGYLREVIKRLEDPEGEGKGIREQGDGGFLVEGVGKTGYDVSMKSEPWRRGYFQALMGAAKAAENLEGWLTDWKLRLSAPAEYVAGPSNPHPKPSPAGKPQLQEENCEPASEPPEVFYIKILTTNGFSTKQKVDAALAYADWLDYKGLKGTARDVYNWAMDIAAAGLPFDAARVVDTKTGVLKNNNQDIASENIMRVSTALAVHHARSGDLQTALSIFTSVLKARRRLPEDPSPKPRRPASQPTGHFPFSDLVNKIKTILVPVKYPDAPPSGNDPPVRTVGSACEEAGLMTYIGEIIYATSSRENGLAWTRDAVDMAETTFMELSNDREDAAARERCIQCLKVGLDNWKTMVQKQVAKAQKEEQEAKKKAEKAWYGGEKRVQAKTQERKRWEAEEMIVQDRANRLLPLIDDAGLLGL</sequence>
<dbReference type="STRING" id="1408163.A0A0F4YFR0"/>
<organism evidence="3 4">
    <name type="scientific">Rasamsonia emersonii (strain ATCC 16479 / CBS 393.64 / IMI 116815)</name>
    <dbReference type="NCBI Taxonomy" id="1408163"/>
    <lineage>
        <taxon>Eukaryota</taxon>
        <taxon>Fungi</taxon>
        <taxon>Dikarya</taxon>
        <taxon>Ascomycota</taxon>
        <taxon>Pezizomycotina</taxon>
        <taxon>Eurotiomycetes</taxon>
        <taxon>Eurotiomycetidae</taxon>
        <taxon>Eurotiales</taxon>
        <taxon>Trichocomaceae</taxon>
        <taxon>Rasamsonia</taxon>
    </lineage>
</organism>
<dbReference type="Proteomes" id="UP000053958">
    <property type="component" value="Unassembled WGS sequence"/>
</dbReference>
<reference evidence="3 4" key="1">
    <citation type="submission" date="2015-04" db="EMBL/GenBank/DDBJ databases">
        <authorList>
            <person name="Heijne W.H."/>
            <person name="Fedorova N.D."/>
            <person name="Nierman W.C."/>
            <person name="Vollebregt A.W."/>
            <person name="Zhao Z."/>
            <person name="Wu L."/>
            <person name="Kumar M."/>
            <person name="Stam H."/>
            <person name="van den Berg M.A."/>
            <person name="Pel H.J."/>
        </authorList>
    </citation>
    <scope>NUCLEOTIDE SEQUENCE [LARGE SCALE GENOMIC DNA]</scope>
    <source>
        <strain evidence="3 4">CBS 393.64</strain>
    </source>
</reference>
<accession>A0A0F4YFR0</accession>
<feature type="region of interest" description="Disordered" evidence="2">
    <location>
        <begin position="686"/>
        <end position="709"/>
    </location>
</feature>
<dbReference type="AlphaFoldDB" id="A0A0F4YFR0"/>
<feature type="compositionally biased region" description="Polar residues" evidence="2">
    <location>
        <begin position="311"/>
        <end position="361"/>
    </location>
</feature>
<gene>
    <name evidence="3" type="ORF">T310_9269</name>
</gene>
<evidence type="ECO:0000313" key="3">
    <source>
        <dbReference type="EMBL" id="KKA17092.1"/>
    </source>
</evidence>
<dbReference type="CDD" id="cd02440">
    <property type="entry name" value="AdoMet_MTases"/>
    <property type="match status" value="1"/>
</dbReference>
<feature type="region of interest" description="Disordered" evidence="2">
    <location>
        <begin position="544"/>
        <end position="569"/>
    </location>
</feature>
<proteinExistence type="predicted"/>
<feature type="region of interest" description="Disordered" evidence="2">
    <location>
        <begin position="280"/>
        <end position="361"/>
    </location>
</feature>
<dbReference type="InterPro" id="IPR050508">
    <property type="entry name" value="Methyltransf_Superfamily"/>
</dbReference>
<dbReference type="GeneID" id="25321209"/>
<dbReference type="PANTHER" id="PTHR42912">
    <property type="entry name" value="METHYLTRANSFERASE"/>
    <property type="match status" value="1"/>
</dbReference>
<keyword evidence="4" id="KW-1185">Reference proteome</keyword>
<feature type="coiled-coil region" evidence="1">
    <location>
        <begin position="805"/>
        <end position="832"/>
    </location>
</feature>
<keyword evidence="1" id="KW-0175">Coiled coil</keyword>
<dbReference type="Gene3D" id="3.40.50.150">
    <property type="entry name" value="Vaccinia Virus protein VP39"/>
    <property type="match status" value="1"/>
</dbReference>
<dbReference type="PANTHER" id="PTHR42912:SF95">
    <property type="entry name" value="METHYLTRANSFERASE TYPE 11 DOMAIN-CONTAINING PROTEIN"/>
    <property type="match status" value="1"/>
</dbReference>
<dbReference type="InterPro" id="IPR029063">
    <property type="entry name" value="SAM-dependent_MTases_sf"/>
</dbReference>
<evidence type="ECO:0000256" key="1">
    <source>
        <dbReference type="SAM" id="Coils"/>
    </source>
</evidence>
<dbReference type="OrthoDB" id="5408102at2759"/>
<evidence type="ECO:0000313" key="4">
    <source>
        <dbReference type="Proteomes" id="UP000053958"/>
    </source>
</evidence>
<dbReference type="Pfam" id="PF13489">
    <property type="entry name" value="Methyltransf_23"/>
    <property type="match status" value="1"/>
</dbReference>
<dbReference type="EMBL" id="LASV01000713">
    <property type="protein sequence ID" value="KKA17092.1"/>
    <property type="molecule type" value="Genomic_DNA"/>
</dbReference>
<dbReference type="GO" id="GO:0008168">
    <property type="term" value="F:methyltransferase activity"/>
    <property type="evidence" value="ECO:0007669"/>
    <property type="project" value="TreeGrafter"/>
</dbReference>
<dbReference type="RefSeq" id="XP_013323704.1">
    <property type="nucleotide sequence ID" value="XM_013468250.1"/>
</dbReference>
<comment type="caution">
    <text evidence="3">The sequence shown here is derived from an EMBL/GenBank/DDBJ whole genome shotgun (WGS) entry which is preliminary data.</text>
</comment>